<feature type="region of interest" description="Disordered" evidence="1">
    <location>
        <begin position="1"/>
        <end position="26"/>
    </location>
</feature>
<name>A0A7S2ZED1_9RHOD</name>
<evidence type="ECO:0000313" key="5">
    <source>
        <dbReference type="EMBL" id="CAE0037561.1"/>
    </source>
</evidence>
<protein>
    <recommendedName>
        <fullName evidence="2">CSN8/PSMD8/EIF3K domain-containing protein</fullName>
    </recommendedName>
</protein>
<organism evidence="5">
    <name type="scientific">Rhodosorus marinus</name>
    <dbReference type="NCBI Taxonomy" id="101924"/>
    <lineage>
        <taxon>Eukaryota</taxon>
        <taxon>Rhodophyta</taxon>
        <taxon>Stylonematophyceae</taxon>
        <taxon>Stylonematales</taxon>
        <taxon>Stylonemataceae</taxon>
        <taxon>Rhodosorus</taxon>
    </lineage>
</organism>
<dbReference type="Pfam" id="PF10075">
    <property type="entry name" value="CSN8_PSD8_EIF3K"/>
    <property type="match status" value="1"/>
</dbReference>
<dbReference type="EMBL" id="HBHW01007264">
    <property type="protein sequence ID" value="CAE0037561.1"/>
    <property type="molecule type" value="Transcribed_RNA"/>
</dbReference>
<evidence type="ECO:0000256" key="1">
    <source>
        <dbReference type="SAM" id="MobiDB-lite"/>
    </source>
</evidence>
<evidence type="ECO:0000313" key="4">
    <source>
        <dbReference type="EMBL" id="CAE0037555.1"/>
    </source>
</evidence>
<evidence type="ECO:0000313" key="3">
    <source>
        <dbReference type="EMBL" id="CAE0037554.1"/>
    </source>
</evidence>
<dbReference type="EMBL" id="HBHW01007257">
    <property type="protein sequence ID" value="CAE0037554.1"/>
    <property type="molecule type" value="Transcribed_RNA"/>
</dbReference>
<gene>
    <name evidence="3" type="ORF">RMAR00112_LOCUS5505</name>
    <name evidence="4" type="ORF">RMAR00112_LOCUS5506</name>
    <name evidence="5" type="ORF">RMAR00112_LOCUS5512</name>
</gene>
<dbReference type="AlphaFoldDB" id="A0A7S2ZED1"/>
<accession>A0A7S2ZED1</accession>
<dbReference type="InterPro" id="IPR033464">
    <property type="entry name" value="CSN8_PSD8_EIF3K"/>
</dbReference>
<feature type="compositionally biased region" description="Basic and acidic residues" evidence="1">
    <location>
        <begin position="9"/>
        <end position="20"/>
    </location>
</feature>
<evidence type="ECO:0000259" key="2">
    <source>
        <dbReference type="Pfam" id="PF10075"/>
    </source>
</evidence>
<proteinExistence type="predicted"/>
<feature type="domain" description="CSN8/PSMD8/EIF3K" evidence="2">
    <location>
        <begin position="70"/>
        <end position="185"/>
    </location>
</feature>
<sequence>MSEAKRRRRAEEMEMFEDSRGPAVGSRSREYDFSAIDAQVASALHGSVEGLLGVCTEAELIYAAAGKSFPYCVVFLFALACNSQWADARFFMQRCSENGRAPTEEVEDAFTVVGHFLRNDRGNALKVLESRVWSAEVEPVASKLVVVLRTEARELIERGYSSISVKQLSEMLGTTEQQARALVLEESSYFQPWKESGEFLIPPSQSESTGRRLVINGNAKTKEGGSLEELKLLSENLVSLQFS</sequence>
<reference evidence="5" key="1">
    <citation type="submission" date="2021-01" db="EMBL/GenBank/DDBJ databases">
        <authorList>
            <person name="Corre E."/>
            <person name="Pelletier E."/>
            <person name="Niang G."/>
            <person name="Scheremetjew M."/>
            <person name="Finn R."/>
            <person name="Kale V."/>
            <person name="Holt S."/>
            <person name="Cochrane G."/>
            <person name="Meng A."/>
            <person name="Brown T."/>
            <person name="Cohen L."/>
        </authorList>
    </citation>
    <scope>NUCLEOTIDE SEQUENCE</scope>
    <source>
        <strain evidence="5">CCMP 769</strain>
    </source>
</reference>
<dbReference type="EMBL" id="HBHW01007258">
    <property type="protein sequence ID" value="CAE0037555.1"/>
    <property type="molecule type" value="Transcribed_RNA"/>
</dbReference>